<dbReference type="InterPro" id="IPR009364">
    <property type="entry name" value="YdaT-like"/>
</dbReference>
<organism evidence="1 2">
    <name type="scientific">Citrobacter koseri</name>
    <name type="common">Citrobacter diversus</name>
    <dbReference type="NCBI Taxonomy" id="545"/>
    <lineage>
        <taxon>Bacteria</taxon>
        <taxon>Pseudomonadati</taxon>
        <taxon>Pseudomonadota</taxon>
        <taxon>Gammaproteobacteria</taxon>
        <taxon>Enterobacterales</taxon>
        <taxon>Enterobacteriaceae</taxon>
        <taxon>Citrobacter</taxon>
    </lineage>
</organism>
<protein>
    <submittedName>
        <fullName evidence="1">Protein of uncharacterized function (DUF1019)</fullName>
    </submittedName>
</protein>
<sequence length="62" mass="6699">MTRYAAMEKEISEAKQAVMLNAPKHQLVKEVREGIEHLLNMLPGDAVVQVLSGIAAIAPGVM</sequence>
<evidence type="ECO:0000313" key="1">
    <source>
        <dbReference type="EMBL" id="SQB40222.1"/>
    </source>
</evidence>
<accession>A0A2X2WA47</accession>
<dbReference type="Proteomes" id="UP000251584">
    <property type="component" value="Unassembled WGS sequence"/>
</dbReference>
<reference evidence="1 2" key="1">
    <citation type="submission" date="2018-06" db="EMBL/GenBank/DDBJ databases">
        <authorList>
            <consortium name="Pathogen Informatics"/>
            <person name="Doyle S."/>
        </authorList>
    </citation>
    <scope>NUCLEOTIDE SEQUENCE [LARGE SCALE GENOMIC DNA]</scope>
    <source>
        <strain evidence="1 2">NCTC10786</strain>
    </source>
</reference>
<proteinExistence type="predicted"/>
<dbReference type="Pfam" id="PF06254">
    <property type="entry name" value="YdaT_toxin"/>
    <property type="match status" value="1"/>
</dbReference>
<gene>
    <name evidence="1" type="ORF">NCTC10786_05319</name>
</gene>
<dbReference type="EMBL" id="UAVY01000009">
    <property type="protein sequence ID" value="SQB40222.1"/>
    <property type="molecule type" value="Genomic_DNA"/>
</dbReference>
<evidence type="ECO:0000313" key="2">
    <source>
        <dbReference type="Proteomes" id="UP000251584"/>
    </source>
</evidence>
<name>A0A2X2WA47_CITKO</name>
<dbReference type="AlphaFoldDB" id="A0A2X2WA47"/>